<feature type="transmembrane region" description="Helical" evidence="6">
    <location>
        <begin position="30"/>
        <end position="55"/>
    </location>
</feature>
<evidence type="ECO:0000256" key="4">
    <source>
        <dbReference type="ARBA" id="ARBA00022989"/>
    </source>
</evidence>
<feature type="transmembrane region" description="Helical" evidence="6">
    <location>
        <begin position="367"/>
        <end position="391"/>
    </location>
</feature>
<feature type="domain" description="Major facilitator superfamily (MFS) profile" evidence="7">
    <location>
        <begin position="30"/>
        <end position="471"/>
    </location>
</feature>
<evidence type="ECO:0000313" key="9">
    <source>
        <dbReference type="Proteomes" id="UP001479436"/>
    </source>
</evidence>
<keyword evidence="5 6" id="KW-0472">Membrane</keyword>
<protein>
    <recommendedName>
        <fullName evidence="7">Major facilitator superfamily (MFS) profile domain-containing protein</fullName>
    </recommendedName>
</protein>
<organism evidence="8 9">
    <name type="scientific">Basidiobolus ranarum</name>
    <dbReference type="NCBI Taxonomy" id="34480"/>
    <lineage>
        <taxon>Eukaryota</taxon>
        <taxon>Fungi</taxon>
        <taxon>Fungi incertae sedis</taxon>
        <taxon>Zoopagomycota</taxon>
        <taxon>Entomophthoromycotina</taxon>
        <taxon>Basidiobolomycetes</taxon>
        <taxon>Basidiobolales</taxon>
        <taxon>Basidiobolaceae</taxon>
        <taxon>Basidiobolus</taxon>
    </lineage>
</organism>
<keyword evidence="2" id="KW-0813">Transport</keyword>
<feature type="transmembrane region" description="Helical" evidence="6">
    <location>
        <begin position="343"/>
        <end position="361"/>
    </location>
</feature>
<dbReference type="CDD" id="cd17316">
    <property type="entry name" value="MFS_SV2_like"/>
    <property type="match status" value="1"/>
</dbReference>
<feature type="transmembrane region" description="Helical" evidence="6">
    <location>
        <begin position="446"/>
        <end position="466"/>
    </location>
</feature>
<feature type="transmembrane region" description="Helical" evidence="6">
    <location>
        <begin position="154"/>
        <end position="174"/>
    </location>
</feature>
<keyword evidence="3 6" id="KW-0812">Transmembrane</keyword>
<evidence type="ECO:0000313" key="8">
    <source>
        <dbReference type="EMBL" id="KAK9685664.1"/>
    </source>
</evidence>
<dbReference type="PANTHER" id="PTHR23511">
    <property type="entry name" value="SYNAPTIC VESICLE GLYCOPROTEIN 2"/>
    <property type="match status" value="1"/>
</dbReference>
<dbReference type="InterPro" id="IPR036259">
    <property type="entry name" value="MFS_trans_sf"/>
</dbReference>
<feature type="transmembrane region" description="Helical" evidence="6">
    <location>
        <begin position="284"/>
        <end position="301"/>
    </location>
</feature>
<reference evidence="8 9" key="1">
    <citation type="submission" date="2023-04" db="EMBL/GenBank/DDBJ databases">
        <title>Genome of Basidiobolus ranarum AG-B5.</title>
        <authorList>
            <person name="Stajich J.E."/>
            <person name="Carter-House D."/>
            <person name="Gryganskyi A."/>
        </authorList>
    </citation>
    <scope>NUCLEOTIDE SEQUENCE [LARGE SCALE GENOMIC DNA]</scope>
    <source>
        <strain evidence="8 9">AG-B5</strain>
    </source>
</reference>
<feature type="transmembrane region" description="Helical" evidence="6">
    <location>
        <begin position="403"/>
        <end position="426"/>
    </location>
</feature>
<dbReference type="Gene3D" id="1.20.1250.20">
    <property type="entry name" value="MFS general substrate transporter like domains"/>
    <property type="match status" value="1"/>
</dbReference>
<dbReference type="InterPro" id="IPR020846">
    <property type="entry name" value="MFS_dom"/>
</dbReference>
<evidence type="ECO:0000256" key="1">
    <source>
        <dbReference type="ARBA" id="ARBA00004141"/>
    </source>
</evidence>
<dbReference type="Proteomes" id="UP001479436">
    <property type="component" value="Unassembled WGS sequence"/>
</dbReference>
<gene>
    <name evidence="8" type="ORF">K7432_015422</name>
</gene>
<dbReference type="PROSITE" id="PS50850">
    <property type="entry name" value="MFS"/>
    <property type="match status" value="1"/>
</dbReference>
<comment type="caution">
    <text evidence="8">The sequence shown here is derived from an EMBL/GenBank/DDBJ whole genome shotgun (WGS) entry which is preliminary data.</text>
</comment>
<evidence type="ECO:0000259" key="7">
    <source>
        <dbReference type="PROSITE" id="PS50850"/>
    </source>
</evidence>
<feature type="transmembrane region" description="Helical" evidence="6">
    <location>
        <begin position="67"/>
        <end position="87"/>
    </location>
</feature>
<evidence type="ECO:0000256" key="6">
    <source>
        <dbReference type="SAM" id="Phobius"/>
    </source>
</evidence>
<proteinExistence type="predicted"/>
<accession>A0ABR2VN38</accession>
<feature type="transmembrane region" description="Helical" evidence="6">
    <location>
        <begin position="121"/>
        <end position="142"/>
    </location>
</feature>
<comment type="subcellular location">
    <subcellularLocation>
        <location evidence="1">Membrane</location>
        <topology evidence="1">Multi-pass membrane protein</topology>
    </subcellularLocation>
</comment>
<keyword evidence="9" id="KW-1185">Reference proteome</keyword>
<sequence>MSNLKSSEAQLTNVPARLEQLKWSRWHTKITAVLGAGWALDAYEINIVSAVLNLLKEQFKVTSQQATYIKTVWLAGALVGALGFGYVSDRYGRKRTFLLTILMYSFFTVVTAFSVNYPMFLVFRCLTAIGVGAEYTAVNATIAEFIPANYRGGVNTLVMSTWAIGALCANLIQIPLVKYVDPDLCWRIGMGSGAVAAVCVFWFRRALPESPRWYLSQGRFEEAEAIVSQIEALAGQPLNNPDSVEKMVYEVPKQENFFGHLITLFIKYPGRTVYAMILNGSQAFGDYGVAGFMSLAILPLAKIPNENMPAFYLWGNVATVPAGLLNSWLMVKVDRKKLVPINYILAIVTAGCLLPAANAAASSGVTVSLQLAYCAYMFAYTMAWTTAYPALTEVFPTHLRSSGIGIAVAAGRVAGAVAPLLMVAIFEETGPLDPSTGKHSNVSGAIGLLTSFFGLALIASVPWYFFGVEGRNMRVEGMVASPK</sequence>
<evidence type="ECO:0000256" key="3">
    <source>
        <dbReference type="ARBA" id="ARBA00022692"/>
    </source>
</evidence>
<dbReference type="InterPro" id="IPR005828">
    <property type="entry name" value="MFS_sugar_transport-like"/>
</dbReference>
<feature type="transmembrane region" description="Helical" evidence="6">
    <location>
        <begin position="186"/>
        <end position="203"/>
    </location>
</feature>
<dbReference type="SUPFAM" id="SSF103473">
    <property type="entry name" value="MFS general substrate transporter"/>
    <property type="match status" value="1"/>
</dbReference>
<feature type="transmembrane region" description="Helical" evidence="6">
    <location>
        <begin position="96"/>
        <end position="115"/>
    </location>
</feature>
<name>A0ABR2VN38_9FUNG</name>
<keyword evidence="4 6" id="KW-1133">Transmembrane helix</keyword>
<dbReference type="Pfam" id="PF00083">
    <property type="entry name" value="Sugar_tr"/>
    <property type="match status" value="1"/>
</dbReference>
<evidence type="ECO:0000256" key="5">
    <source>
        <dbReference type="ARBA" id="ARBA00023136"/>
    </source>
</evidence>
<evidence type="ECO:0000256" key="2">
    <source>
        <dbReference type="ARBA" id="ARBA00022448"/>
    </source>
</evidence>
<dbReference type="EMBL" id="JASJQH010008963">
    <property type="protein sequence ID" value="KAK9685664.1"/>
    <property type="molecule type" value="Genomic_DNA"/>
</dbReference>
<feature type="transmembrane region" description="Helical" evidence="6">
    <location>
        <begin position="313"/>
        <end position="331"/>
    </location>
</feature>